<organism evidence="1">
    <name type="scientific">marine sediment metagenome</name>
    <dbReference type="NCBI Taxonomy" id="412755"/>
    <lineage>
        <taxon>unclassified sequences</taxon>
        <taxon>metagenomes</taxon>
        <taxon>ecological metagenomes</taxon>
    </lineage>
</organism>
<name>X0X7D5_9ZZZZ</name>
<reference evidence="1" key="1">
    <citation type="journal article" date="2014" name="Front. Microbiol.">
        <title>High frequency of phylogenetically diverse reductive dehalogenase-homologous genes in deep subseafloor sedimentary metagenomes.</title>
        <authorList>
            <person name="Kawai M."/>
            <person name="Futagami T."/>
            <person name="Toyoda A."/>
            <person name="Takaki Y."/>
            <person name="Nishi S."/>
            <person name="Hori S."/>
            <person name="Arai W."/>
            <person name="Tsubouchi T."/>
            <person name="Morono Y."/>
            <person name="Uchiyama I."/>
            <person name="Ito T."/>
            <person name="Fujiyama A."/>
            <person name="Inagaki F."/>
            <person name="Takami H."/>
        </authorList>
    </citation>
    <scope>NUCLEOTIDE SEQUENCE</scope>
    <source>
        <strain evidence="1">Expedition CK06-06</strain>
    </source>
</reference>
<sequence>IRQIKGWQFEDVRDHNNEAAVMKNPSVVIMAANVAWLWGVRDFQLVGVDYHGGMAKMLPGFDVSTGYDARYDKPVPKIVERYFTEMREAIETAGTVVNVSPGSKLKAIECKPYSLKTTKPCSS</sequence>
<feature type="non-terminal residue" evidence="1">
    <location>
        <position position="1"/>
    </location>
</feature>
<accession>X0X7D5</accession>
<dbReference type="EMBL" id="BARS01046750">
    <property type="protein sequence ID" value="GAG32543.1"/>
    <property type="molecule type" value="Genomic_DNA"/>
</dbReference>
<comment type="caution">
    <text evidence="1">The sequence shown here is derived from an EMBL/GenBank/DDBJ whole genome shotgun (WGS) entry which is preliminary data.</text>
</comment>
<evidence type="ECO:0000313" key="1">
    <source>
        <dbReference type="EMBL" id="GAG32543.1"/>
    </source>
</evidence>
<dbReference type="AlphaFoldDB" id="X0X7D5"/>
<protein>
    <submittedName>
        <fullName evidence="1">Uncharacterized protein</fullName>
    </submittedName>
</protein>
<proteinExistence type="predicted"/>
<gene>
    <name evidence="1" type="ORF">S01H1_70316</name>
</gene>